<dbReference type="InterPro" id="IPR013784">
    <property type="entry name" value="Carb-bd-like_fold"/>
</dbReference>
<feature type="chain" id="PRO_5017183103" evidence="1">
    <location>
        <begin position="23"/>
        <end position="659"/>
    </location>
</feature>
<keyword evidence="3" id="KW-1185">Reference proteome</keyword>
<dbReference type="RefSeq" id="WP_182482787.1">
    <property type="nucleotide sequence ID" value="NZ_QWLA01000049.1"/>
</dbReference>
<evidence type="ECO:0000313" key="3">
    <source>
        <dbReference type="Proteomes" id="UP000265341"/>
    </source>
</evidence>
<keyword evidence="1" id="KW-0732">Signal</keyword>
<dbReference type="PROSITE" id="PS51257">
    <property type="entry name" value="PROKAR_LIPOPROTEIN"/>
    <property type="match status" value="1"/>
</dbReference>
<keyword evidence="2" id="KW-0378">Hydrolase</keyword>
<dbReference type="SUPFAM" id="SSF49452">
    <property type="entry name" value="Starch-binding domain-like"/>
    <property type="match status" value="1"/>
</dbReference>
<sequence length="659" mass="69423">MTRWILCAVTAVMLLVSCSAPLEEAKNQTLPPEVLASRGKPAEGKLPAHTTASAAASRLNSRIEWVAKTVVFGPRTYVRQTGRPQDVVERFTATPGTYTITVQNGEGRWGRVSSAVIELNGERILDPSDFSKQTDKIVKEVELSADNLLVVQLRSQPGSSVVVTIESDSMPGISGAVVDPQGRFVEGATVRMTFAGTGVSHSSTTSGQGLFSINLEALPSEGHFLLEAVTADGLMYASITGGVLDTAPRANALLVVAPKGDGTLSGRVLNAQNAAVPNATVTVAFAETGFVASTIADSTGSFRFTGLPLQGSLIAIAFDPATAASGNLASFLTASTPSQTLTLLVKEPARVNDGLTNGDFSSGTLSGWEYEGRVQVLPSGQSQGSPGSSLKSQSASLSSSCGSPFYGLVTTRYNDRSAGFISQSFVPAVGSDTLVGSVQFLSDEYPQWYGSRYNDSFIVYLATPVGTQILSQGNLNGSSWSMGSAAGFNASAPEISFSADVTPFAAKPLGVPGKAVTLTAVVWDVGDSLVDSGLAIRNVRVIDKNKRNYYASDAFIYPTRQEYVLPPTQLGQGVWVTFKNMNPLPVSLDFTAQYSTEGKQEETVVLLPGQQTTRFFSVFGQEPISWTFKGSVSDAVDAAFISITYESTYVPGMPPGGCQ</sequence>
<dbReference type="Pfam" id="PF13620">
    <property type="entry name" value="CarboxypepD_reg"/>
    <property type="match status" value="1"/>
</dbReference>
<proteinExistence type="predicted"/>
<dbReference type="Proteomes" id="UP000265341">
    <property type="component" value="Unassembled WGS sequence"/>
</dbReference>
<accession>A0A399EMU1</accession>
<dbReference type="GO" id="GO:0030246">
    <property type="term" value="F:carbohydrate binding"/>
    <property type="evidence" value="ECO:0007669"/>
    <property type="project" value="InterPro"/>
</dbReference>
<comment type="caution">
    <text evidence="2">The sequence shown here is derived from an EMBL/GenBank/DDBJ whole genome shotgun (WGS) entry which is preliminary data.</text>
</comment>
<dbReference type="AlphaFoldDB" id="A0A399EMU1"/>
<evidence type="ECO:0000313" key="2">
    <source>
        <dbReference type="EMBL" id="RIH84946.1"/>
    </source>
</evidence>
<keyword evidence="2" id="KW-0645">Protease</keyword>
<feature type="signal peptide" evidence="1">
    <location>
        <begin position="1"/>
        <end position="22"/>
    </location>
</feature>
<dbReference type="GO" id="GO:0004180">
    <property type="term" value="F:carboxypeptidase activity"/>
    <property type="evidence" value="ECO:0007669"/>
    <property type="project" value="UniProtKB-KW"/>
</dbReference>
<evidence type="ECO:0000256" key="1">
    <source>
        <dbReference type="SAM" id="SignalP"/>
    </source>
</evidence>
<protein>
    <submittedName>
        <fullName evidence="2">Carboxypeptidase regulatory-like domain protein</fullName>
    </submittedName>
</protein>
<keyword evidence="2" id="KW-0121">Carboxypeptidase</keyword>
<organism evidence="2 3">
    <name type="scientific">Calidithermus roseus</name>
    <dbReference type="NCBI Taxonomy" id="1644118"/>
    <lineage>
        <taxon>Bacteria</taxon>
        <taxon>Thermotogati</taxon>
        <taxon>Deinococcota</taxon>
        <taxon>Deinococci</taxon>
        <taxon>Thermales</taxon>
        <taxon>Thermaceae</taxon>
        <taxon>Calidithermus</taxon>
    </lineage>
</organism>
<name>A0A399EMU1_9DEIN</name>
<reference evidence="2 3" key="1">
    <citation type="submission" date="2018-08" db="EMBL/GenBank/DDBJ databases">
        <title>Meiothermus roseus NBRC 110900 genome sequencing project.</title>
        <authorList>
            <person name="Da Costa M.S."/>
            <person name="Albuquerque L."/>
            <person name="Raposo P."/>
            <person name="Froufe H.J.C."/>
            <person name="Barroso C.S."/>
            <person name="Egas C."/>
        </authorList>
    </citation>
    <scope>NUCLEOTIDE SEQUENCE [LARGE SCALE GENOMIC DNA]</scope>
    <source>
        <strain evidence="2 3">NBRC 110900</strain>
    </source>
</reference>
<gene>
    <name evidence="2" type="ORF">Mrose_02414</name>
</gene>
<dbReference type="EMBL" id="QWLA01000049">
    <property type="protein sequence ID" value="RIH84946.1"/>
    <property type="molecule type" value="Genomic_DNA"/>
</dbReference>